<dbReference type="Proteomes" id="UP000034664">
    <property type="component" value="Unassembled WGS sequence"/>
</dbReference>
<gene>
    <name evidence="1" type="ORF">UU14_C0030G0010</name>
</gene>
<dbReference type="EMBL" id="LBZM01000030">
    <property type="protein sequence ID" value="KKR71336.1"/>
    <property type="molecule type" value="Genomic_DNA"/>
</dbReference>
<evidence type="ECO:0000313" key="1">
    <source>
        <dbReference type="EMBL" id="KKR71336.1"/>
    </source>
</evidence>
<evidence type="ECO:0000313" key="2">
    <source>
        <dbReference type="Proteomes" id="UP000034664"/>
    </source>
</evidence>
<protein>
    <submittedName>
        <fullName evidence="1">Uncharacterized protein</fullName>
    </submittedName>
</protein>
<proteinExistence type="predicted"/>
<name>A0A0G0T968_9BACT</name>
<accession>A0A0G0T968</accession>
<organism evidence="1 2">
    <name type="scientific">Candidatus Roizmanbacteria bacterium GW2011_GWB1_40_7</name>
    <dbReference type="NCBI Taxonomy" id="1618482"/>
    <lineage>
        <taxon>Bacteria</taxon>
        <taxon>Candidatus Roizmaniibacteriota</taxon>
    </lineage>
</organism>
<reference evidence="1 2" key="1">
    <citation type="journal article" date="2015" name="Nature">
        <title>rRNA introns, odd ribosomes, and small enigmatic genomes across a large radiation of phyla.</title>
        <authorList>
            <person name="Brown C.T."/>
            <person name="Hug L.A."/>
            <person name="Thomas B.C."/>
            <person name="Sharon I."/>
            <person name="Castelle C.J."/>
            <person name="Singh A."/>
            <person name="Wilkins M.J."/>
            <person name="Williams K.H."/>
            <person name="Banfield J.F."/>
        </authorList>
    </citation>
    <scope>NUCLEOTIDE SEQUENCE [LARGE SCALE GENOMIC DNA]</scope>
</reference>
<dbReference type="AlphaFoldDB" id="A0A0G0T968"/>
<comment type="caution">
    <text evidence="1">The sequence shown here is derived from an EMBL/GenBank/DDBJ whole genome shotgun (WGS) entry which is preliminary data.</text>
</comment>
<sequence>MKMPGNPEHFAQFSIELQTAIAVVKKAAEVIGQTTIIGTEQEKTGGTNDFVTAWDTIGQQVITDELNKKS</sequence>
<dbReference type="Gene3D" id="3.30.540.10">
    <property type="entry name" value="Fructose-1,6-Bisphosphatase, subunit A, domain 1"/>
    <property type="match status" value="1"/>
</dbReference>